<feature type="non-terminal residue" evidence="2">
    <location>
        <position position="188"/>
    </location>
</feature>
<name>A0A1Y3BKL8_EURMA</name>
<dbReference type="AlphaFoldDB" id="A0A1Y3BKL8"/>
<accession>A0A1Y3BKL8</accession>
<evidence type="ECO:0000256" key="1">
    <source>
        <dbReference type="SAM" id="MobiDB-lite"/>
    </source>
</evidence>
<dbReference type="EMBL" id="MUJZ01013296">
    <property type="protein sequence ID" value="OTF81509.1"/>
    <property type="molecule type" value="Genomic_DNA"/>
</dbReference>
<evidence type="ECO:0000313" key="2">
    <source>
        <dbReference type="EMBL" id="OTF81509.1"/>
    </source>
</evidence>
<evidence type="ECO:0000313" key="3">
    <source>
        <dbReference type="Proteomes" id="UP000194236"/>
    </source>
</evidence>
<reference evidence="2 3" key="1">
    <citation type="submission" date="2017-03" db="EMBL/GenBank/DDBJ databases">
        <title>Genome Survey of Euroglyphus maynei.</title>
        <authorList>
            <person name="Arlian L.G."/>
            <person name="Morgan M.S."/>
            <person name="Rider S.D."/>
        </authorList>
    </citation>
    <scope>NUCLEOTIDE SEQUENCE [LARGE SCALE GENOMIC DNA]</scope>
    <source>
        <strain evidence="2">Arlian Lab</strain>
        <tissue evidence="2">Whole body</tissue>
    </source>
</reference>
<dbReference type="Proteomes" id="UP000194236">
    <property type="component" value="Unassembled WGS sequence"/>
</dbReference>
<organism evidence="2 3">
    <name type="scientific">Euroglyphus maynei</name>
    <name type="common">Mayne's house dust mite</name>
    <dbReference type="NCBI Taxonomy" id="6958"/>
    <lineage>
        <taxon>Eukaryota</taxon>
        <taxon>Metazoa</taxon>
        <taxon>Ecdysozoa</taxon>
        <taxon>Arthropoda</taxon>
        <taxon>Chelicerata</taxon>
        <taxon>Arachnida</taxon>
        <taxon>Acari</taxon>
        <taxon>Acariformes</taxon>
        <taxon>Sarcoptiformes</taxon>
        <taxon>Astigmata</taxon>
        <taxon>Psoroptidia</taxon>
        <taxon>Analgoidea</taxon>
        <taxon>Pyroglyphidae</taxon>
        <taxon>Pyroglyphinae</taxon>
        <taxon>Euroglyphus</taxon>
    </lineage>
</organism>
<feature type="region of interest" description="Disordered" evidence="1">
    <location>
        <begin position="1"/>
        <end position="23"/>
    </location>
</feature>
<dbReference type="OrthoDB" id="6503837at2759"/>
<keyword evidence="3" id="KW-1185">Reference proteome</keyword>
<sequence>MNSLVKCNNNRKRKHNDANSSNDSRAHTYFQFRGQEVCRSFFLYVFGCGNKRFKNVLKHFISNGIDSPRHESVYNNCLNKIAMNRRQREALIFIQNYGQQNALQIAGCFRTGLNNQLKDLYLLPNNPNQSRRHIYEQYSSTCLELKIEPLSFALWQELWNLYYPNIQTFNDRIDPCFECRQYQQRLIR</sequence>
<proteinExistence type="predicted"/>
<protein>
    <submittedName>
        <fullName evidence="2">Uncharacterized protein</fullName>
    </submittedName>
</protein>
<comment type="caution">
    <text evidence="2">The sequence shown here is derived from an EMBL/GenBank/DDBJ whole genome shotgun (WGS) entry which is preliminary data.</text>
</comment>
<gene>
    <name evidence="2" type="ORF">BLA29_009471</name>
</gene>